<protein>
    <submittedName>
        <fullName evidence="2">Uncharacterized protein</fullName>
    </submittedName>
</protein>
<name>A0AC34QHU0_9BILA</name>
<organism evidence="1 2">
    <name type="scientific">Panagrolaimus sp. JU765</name>
    <dbReference type="NCBI Taxonomy" id="591449"/>
    <lineage>
        <taxon>Eukaryota</taxon>
        <taxon>Metazoa</taxon>
        <taxon>Ecdysozoa</taxon>
        <taxon>Nematoda</taxon>
        <taxon>Chromadorea</taxon>
        <taxon>Rhabditida</taxon>
        <taxon>Tylenchina</taxon>
        <taxon>Panagrolaimomorpha</taxon>
        <taxon>Panagrolaimoidea</taxon>
        <taxon>Panagrolaimidae</taxon>
        <taxon>Panagrolaimus</taxon>
    </lineage>
</organism>
<accession>A0AC34QHU0</accession>
<dbReference type="Proteomes" id="UP000887576">
    <property type="component" value="Unplaced"/>
</dbReference>
<proteinExistence type="predicted"/>
<reference evidence="2" key="1">
    <citation type="submission" date="2022-11" db="UniProtKB">
        <authorList>
            <consortium name="WormBaseParasite"/>
        </authorList>
    </citation>
    <scope>IDENTIFICATION</scope>
</reference>
<evidence type="ECO:0000313" key="1">
    <source>
        <dbReference type="Proteomes" id="UP000887576"/>
    </source>
</evidence>
<dbReference type="WBParaSite" id="JU765_v2.g16402.t1">
    <property type="protein sequence ID" value="JU765_v2.g16402.t1"/>
    <property type="gene ID" value="JU765_v2.g16402"/>
</dbReference>
<evidence type="ECO:0000313" key="2">
    <source>
        <dbReference type="WBParaSite" id="JU765_v2.g16402.t1"/>
    </source>
</evidence>
<sequence length="152" mass="17413">MLGAQALRTKQKAEQKEREKRQRERQRNLELQRERIQRAANEDAAAMQMQMQMPATTVEGAPIFHDPPSPKMAPKQRHSVHATAIGSHLTPLNNQMQHEKLEMRHRVPSNECNKSEDAMTSSSSSGSRFMKWLGLSSSTNGTRKQQRRMSTY</sequence>